<dbReference type="InterPro" id="IPR027417">
    <property type="entry name" value="P-loop_NTPase"/>
</dbReference>
<dbReference type="InterPro" id="IPR008995">
    <property type="entry name" value="Mo/tungstate-bd_C_term_dom"/>
</dbReference>
<dbReference type="GO" id="GO:0005524">
    <property type="term" value="F:ATP binding"/>
    <property type="evidence" value="ECO:0007669"/>
    <property type="project" value="UniProtKB-KW"/>
</dbReference>
<keyword evidence="12" id="KW-1185">Reference proteome</keyword>
<dbReference type="InterPro" id="IPR050093">
    <property type="entry name" value="ABC_SmlMolc_Importer"/>
</dbReference>
<evidence type="ECO:0000256" key="8">
    <source>
        <dbReference type="ARBA" id="ARBA00023065"/>
    </source>
</evidence>
<evidence type="ECO:0000256" key="6">
    <source>
        <dbReference type="ARBA" id="ARBA00022840"/>
    </source>
</evidence>
<evidence type="ECO:0000256" key="1">
    <source>
        <dbReference type="ARBA" id="ARBA00005417"/>
    </source>
</evidence>
<keyword evidence="5" id="KW-0547">Nucleotide-binding</keyword>
<evidence type="ECO:0000256" key="4">
    <source>
        <dbReference type="ARBA" id="ARBA00022496"/>
    </source>
</evidence>
<name>A0A1H2QJB6_9RHOB</name>
<organism evidence="11 12">
    <name type="scientific">Albimonas donghaensis</name>
    <dbReference type="NCBI Taxonomy" id="356660"/>
    <lineage>
        <taxon>Bacteria</taxon>
        <taxon>Pseudomonadati</taxon>
        <taxon>Pseudomonadota</taxon>
        <taxon>Alphaproteobacteria</taxon>
        <taxon>Rhodobacterales</taxon>
        <taxon>Paracoccaceae</taxon>
        <taxon>Albimonas</taxon>
    </lineage>
</organism>
<evidence type="ECO:0000256" key="3">
    <source>
        <dbReference type="ARBA" id="ARBA00022475"/>
    </source>
</evidence>
<keyword evidence="6 11" id="KW-0067">ATP-binding</keyword>
<keyword evidence="7" id="KW-0408">Iron</keyword>
<evidence type="ECO:0000256" key="7">
    <source>
        <dbReference type="ARBA" id="ARBA00023004"/>
    </source>
</evidence>
<feature type="domain" description="ABC transporter" evidence="10">
    <location>
        <begin position="4"/>
        <end position="241"/>
    </location>
</feature>
<keyword evidence="3" id="KW-1003">Cell membrane</keyword>
<keyword evidence="8" id="KW-0406">Ion transport</keyword>
<dbReference type="GO" id="GO:0015408">
    <property type="term" value="F:ABC-type ferric iron transporter activity"/>
    <property type="evidence" value="ECO:0007669"/>
    <property type="project" value="InterPro"/>
</dbReference>
<sequence length="367" mass="39284">MTELRLTNLSKRFGGTGDAPAVDGLDATVRDGEFFVVLGPSGCGKSTLLRLIAGLETVSGGEIRCDGALWSGAGGHLRPEDRGVGFVFQSYALWPHLTVERNVSFPAEVAGAAPRDWKALAAKHLETVGLTRFAERRPAELSGGQRQRVALARVLASDARLVLMDEPLANLDPHLRATMEAEFLEFHRLSGATTVYITHDQREAMGMADRIAVMMDGRFLQVDAPETLYWRPATAEVARFIGRGALLPATRRGGRVTAEGLGEVPARDNPALADGFCALFVRPEEVRLGGDAAEGGAEARVVRAVYRGGVWELTLDLGGLRLEAVGPARVRVGDIVRATVAGGWPLPAPEGFPMSRNAVEDAFVPAE</sequence>
<reference evidence="11 12" key="1">
    <citation type="submission" date="2016-10" db="EMBL/GenBank/DDBJ databases">
        <authorList>
            <person name="de Groot N.N."/>
        </authorList>
    </citation>
    <scope>NUCLEOTIDE SEQUENCE [LARGE SCALE GENOMIC DNA]</scope>
    <source>
        <strain evidence="11 12">DSM 17890</strain>
    </source>
</reference>
<keyword evidence="2" id="KW-0813">Transport</keyword>
<dbReference type="OrthoDB" id="9802264at2"/>
<dbReference type="EMBL" id="FNMZ01000001">
    <property type="protein sequence ID" value="SDW06764.1"/>
    <property type="molecule type" value="Genomic_DNA"/>
</dbReference>
<dbReference type="InterPro" id="IPR003439">
    <property type="entry name" value="ABC_transporter-like_ATP-bd"/>
</dbReference>
<dbReference type="SMART" id="SM00382">
    <property type="entry name" value="AAA"/>
    <property type="match status" value="1"/>
</dbReference>
<dbReference type="InterPro" id="IPR003593">
    <property type="entry name" value="AAA+_ATPase"/>
</dbReference>
<dbReference type="PROSITE" id="PS50893">
    <property type="entry name" value="ABC_TRANSPORTER_2"/>
    <property type="match status" value="1"/>
</dbReference>
<keyword evidence="4" id="KW-0410">Iron transport</keyword>
<dbReference type="PANTHER" id="PTHR42781:SF4">
    <property type="entry name" value="SPERMIDINE_PUTRESCINE IMPORT ATP-BINDING PROTEIN POTA"/>
    <property type="match status" value="1"/>
</dbReference>
<dbReference type="Proteomes" id="UP000199118">
    <property type="component" value="Unassembled WGS sequence"/>
</dbReference>
<dbReference type="SUPFAM" id="SSF50331">
    <property type="entry name" value="MOP-like"/>
    <property type="match status" value="1"/>
</dbReference>
<dbReference type="Pfam" id="PF00005">
    <property type="entry name" value="ABC_tran"/>
    <property type="match status" value="1"/>
</dbReference>
<dbReference type="InterPro" id="IPR017871">
    <property type="entry name" value="ABC_transporter-like_CS"/>
</dbReference>
<dbReference type="GO" id="GO:0043190">
    <property type="term" value="C:ATP-binding cassette (ABC) transporter complex"/>
    <property type="evidence" value="ECO:0007669"/>
    <property type="project" value="InterPro"/>
</dbReference>
<proteinExistence type="inferred from homology"/>
<evidence type="ECO:0000259" key="10">
    <source>
        <dbReference type="PROSITE" id="PS50893"/>
    </source>
</evidence>
<evidence type="ECO:0000256" key="2">
    <source>
        <dbReference type="ARBA" id="ARBA00022448"/>
    </source>
</evidence>
<evidence type="ECO:0000256" key="5">
    <source>
        <dbReference type="ARBA" id="ARBA00022741"/>
    </source>
</evidence>
<protein>
    <submittedName>
        <fullName evidence="11">Carbohydrate ABC transporter ATP-binding protein, CUT1 family</fullName>
    </submittedName>
</protein>
<accession>A0A1H2QJB6</accession>
<comment type="similarity">
    <text evidence="1">Belongs to the ABC transporter superfamily.</text>
</comment>
<dbReference type="InterPro" id="IPR015853">
    <property type="entry name" value="ABC_transpr_FbpC"/>
</dbReference>
<dbReference type="Gene3D" id="3.40.50.300">
    <property type="entry name" value="P-loop containing nucleotide triphosphate hydrolases"/>
    <property type="match status" value="1"/>
</dbReference>
<dbReference type="Pfam" id="PF08402">
    <property type="entry name" value="TOBE_2"/>
    <property type="match status" value="1"/>
</dbReference>
<dbReference type="InterPro" id="IPR013611">
    <property type="entry name" value="Transp-assoc_OB_typ2"/>
</dbReference>
<dbReference type="RefSeq" id="WP_092679159.1">
    <property type="nucleotide sequence ID" value="NZ_FNMZ01000001.1"/>
</dbReference>
<evidence type="ECO:0000313" key="12">
    <source>
        <dbReference type="Proteomes" id="UP000199118"/>
    </source>
</evidence>
<dbReference type="CDD" id="cd03259">
    <property type="entry name" value="ABC_Carb_Solutes_like"/>
    <property type="match status" value="1"/>
</dbReference>
<evidence type="ECO:0000256" key="9">
    <source>
        <dbReference type="ARBA" id="ARBA00023136"/>
    </source>
</evidence>
<dbReference type="PROSITE" id="PS00211">
    <property type="entry name" value="ABC_TRANSPORTER_1"/>
    <property type="match status" value="1"/>
</dbReference>
<evidence type="ECO:0000313" key="11">
    <source>
        <dbReference type="EMBL" id="SDW06764.1"/>
    </source>
</evidence>
<dbReference type="GO" id="GO:0016887">
    <property type="term" value="F:ATP hydrolysis activity"/>
    <property type="evidence" value="ECO:0007669"/>
    <property type="project" value="InterPro"/>
</dbReference>
<gene>
    <name evidence="11" type="ORF">SAMN05444336_10158</name>
</gene>
<keyword evidence="9" id="KW-0472">Membrane</keyword>
<dbReference type="PANTHER" id="PTHR42781">
    <property type="entry name" value="SPERMIDINE/PUTRESCINE IMPORT ATP-BINDING PROTEIN POTA"/>
    <property type="match status" value="1"/>
</dbReference>
<dbReference type="FunFam" id="3.40.50.300:FF:000042">
    <property type="entry name" value="Maltose/maltodextrin ABC transporter, ATP-binding protein"/>
    <property type="match status" value="1"/>
</dbReference>
<dbReference type="SUPFAM" id="SSF52540">
    <property type="entry name" value="P-loop containing nucleoside triphosphate hydrolases"/>
    <property type="match status" value="1"/>
</dbReference>
<dbReference type="STRING" id="356660.SAMN05444336_10158"/>
<dbReference type="AlphaFoldDB" id="A0A1H2QJB6"/>